<feature type="domain" description="Glycosyl transferase family 8 C-terminal" evidence="10">
    <location>
        <begin position="267"/>
        <end position="321"/>
    </location>
</feature>
<dbReference type="PANTHER" id="PTHR13778">
    <property type="entry name" value="GLYCOSYLTRANSFERASE 8 DOMAIN-CONTAINING PROTEIN"/>
    <property type="match status" value="1"/>
</dbReference>
<keyword evidence="5" id="KW-0808">Transferase</keyword>
<dbReference type="InterPro" id="IPR002495">
    <property type="entry name" value="Glyco_trans_8"/>
</dbReference>
<evidence type="ECO:0000313" key="12">
    <source>
        <dbReference type="Proteomes" id="UP000622890"/>
    </source>
</evidence>
<proteinExistence type="inferred from homology"/>
<gene>
    <name evidence="11" type="ORF">JJB74_02680</name>
</gene>
<evidence type="ECO:0000256" key="9">
    <source>
        <dbReference type="SAM" id="Phobius"/>
    </source>
</evidence>
<dbReference type="RefSeq" id="WP_200590264.1">
    <property type="nucleotide sequence ID" value="NZ_JAEPBG010000001.1"/>
</dbReference>
<name>A0A934W5R9_9BURK</name>
<feature type="transmembrane region" description="Helical" evidence="9">
    <location>
        <begin position="34"/>
        <end position="55"/>
    </location>
</feature>
<evidence type="ECO:0000256" key="2">
    <source>
        <dbReference type="ARBA" id="ARBA00004713"/>
    </source>
</evidence>
<dbReference type="GO" id="GO:0008918">
    <property type="term" value="F:lipopolysaccharide 3-alpha-galactosyltransferase activity"/>
    <property type="evidence" value="ECO:0007669"/>
    <property type="project" value="InterPro"/>
</dbReference>
<reference evidence="11" key="1">
    <citation type="submission" date="2021-01" db="EMBL/GenBank/DDBJ databases">
        <title>Genome sequence of strain Noviherbaspirillum sp. DKR-6.</title>
        <authorList>
            <person name="Chaudhary D.K."/>
        </authorList>
    </citation>
    <scope>NUCLEOTIDE SEQUENCE</scope>
    <source>
        <strain evidence="11">DKR-6</strain>
    </source>
</reference>
<evidence type="ECO:0000256" key="1">
    <source>
        <dbReference type="ARBA" id="ARBA00001946"/>
    </source>
</evidence>
<evidence type="ECO:0000256" key="6">
    <source>
        <dbReference type="ARBA" id="ARBA00022723"/>
    </source>
</evidence>
<keyword evidence="8" id="KW-0448">Lipopolysaccharide biosynthesis</keyword>
<dbReference type="InterPro" id="IPR029044">
    <property type="entry name" value="Nucleotide-diphossugar_trans"/>
</dbReference>
<dbReference type="InterPro" id="IPR013645">
    <property type="entry name" value="Glyco_transf_8N"/>
</dbReference>
<comment type="cofactor">
    <cofactor evidence="1">
        <name>Mg(2+)</name>
        <dbReference type="ChEBI" id="CHEBI:18420"/>
    </cofactor>
</comment>
<dbReference type="PANTHER" id="PTHR13778:SF47">
    <property type="entry name" value="LIPOPOLYSACCHARIDE 1,3-GALACTOSYLTRANSFERASE"/>
    <property type="match status" value="1"/>
</dbReference>
<dbReference type="GO" id="GO:0046872">
    <property type="term" value="F:metal ion binding"/>
    <property type="evidence" value="ECO:0007669"/>
    <property type="project" value="UniProtKB-KW"/>
</dbReference>
<keyword evidence="7" id="KW-0460">Magnesium</keyword>
<dbReference type="EMBL" id="JAEPBG010000001">
    <property type="protein sequence ID" value="MBK4733513.1"/>
    <property type="molecule type" value="Genomic_DNA"/>
</dbReference>
<dbReference type="Gene3D" id="3.90.550.10">
    <property type="entry name" value="Spore Coat Polysaccharide Biosynthesis Protein SpsA, Chain A"/>
    <property type="match status" value="1"/>
</dbReference>
<keyword evidence="6" id="KW-0479">Metal-binding</keyword>
<keyword evidence="9" id="KW-1133">Transmembrane helix</keyword>
<accession>A0A934W5R9</accession>
<feature type="transmembrane region" description="Helical" evidence="9">
    <location>
        <begin position="166"/>
        <end position="185"/>
    </location>
</feature>
<dbReference type="Pfam" id="PF01501">
    <property type="entry name" value="Glyco_transf_8"/>
    <property type="match status" value="1"/>
</dbReference>
<keyword evidence="12" id="KW-1185">Reference proteome</keyword>
<evidence type="ECO:0000256" key="4">
    <source>
        <dbReference type="ARBA" id="ARBA00022676"/>
    </source>
</evidence>
<comment type="pathway">
    <text evidence="2">Bacterial outer membrane biogenesis; LPS core biosynthesis.</text>
</comment>
<comment type="caution">
    <text evidence="11">The sequence shown here is derived from an EMBL/GenBank/DDBJ whole genome shotgun (WGS) entry which is preliminary data.</text>
</comment>
<dbReference type="Proteomes" id="UP000622890">
    <property type="component" value="Unassembled WGS sequence"/>
</dbReference>
<keyword evidence="9" id="KW-0472">Membrane</keyword>
<dbReference type="SUPFAM" id="SSF53448">
    <property type="entry name" value="Nucleotide-diphospho-sugar transferases"/>
    <property type="match status" value="1"/>
</dbReference>
<dbReference type="Pfam" id="PF08437">
    <property type="entry name" value="Glyco_transf_8C"/>
    <property type="match status" value="1"/>
</dbReference>
<dbReference type="AlphaFoldDB" id="A0A934W5R9"/>
<sequence>MENPSNTASGARSAILHVAFCVDDRYVPRMGATIASIMANNAGAHFVFHVFVFSISDENRRRVAQLEQRFGVGTMIHVIDPEQFREFHHFIKSSYYSAATFTRLVVPKVLAGVADRVVYLDADILCVGNVDELRTLDLAGKVVAAVPDAPVTMARRTKALDMRSKLYFNAGMMLVDVAAWMAAGISEKAVEVLSSDREDLRFQDQDALNLALEDRTLFLDNKWNHIYGLVADLERDRRKLSLQGEAVFIHFAGSVKPWSLWTGHEATELFRTYHAMSPWGDLPLEAAPQNYKEMRMYSRFLFQRREFGNSLAWYWRYLAKKRSRARATG</sequence>
<protein>
    <submittedName>
        <fullName evidence="11">UDP-glucose--(Glucosyl) LPS alpha 1,3-glucosyltransferase WaaO</fullName>
    </submittedName>
</protein>
<organism evidence="11 12">
    <name type="scientific">Noviherbaspirillum pedocola</name>
    <dbReference type="NCBI Taxonomy" id="2801341"/>
    <lineage>
        <taxon>Bacteria</taxon>
        <taxon>Pseudomonadati</taxon>
        <taxon>Pseudomonadota</taxon>
        <taxon>Betaproteobacteria</taxon>
        <taxon>Burkholderiales</taxon>
        <taxon>Oxalobacteraceae</taxon>
        <taxon>Noviherbaspirillum</taxon>
    </lineage>
</organism>
<dbReference type="InterPro" id="IPR050748">
    <property type="entry name" value="Glycosyltrans_8_dom-fam"/>
</dbReference>
<keyword evidence="4" id="KW-0328">Glycosyltransferase</keyword>
<keyword evidence="9" id="KW-0812">Transmembrane</keyword>
<evidence type="ECO:0000259" key="10">
    <source>
        <dbReference type="Pfam" id="PF08437"/>
    </source>
</evidence>
<dbReference type="CDD" id="cd04194">
    <property type="entry name" value="GT8_A4GalT_like"/>
    <property type="match status" value="1"/>
</dbReference>
<evidence type="ECO:0000256" key="3">
    <source>
        <dbReference type="ARBA" id="ARBA00006351"/>
    </source>
</evidence>
<comment type="similarity">
    <text evidence="3">Belongs to the glycosyltransferase 8 family.</text>
</comment>
<evidence type="ECO:0000256" key="5">
    <source>
        <dbReference type="ARBA" id="ARBA00022679"/>
    </source>
</evidence>
<evidence type="ECO:0000313" key="11">
    <source>
        <dbReference type="EMBL" id="MBK4733513.1"/>
    </source>
</evidence>
<evidence type="ECO:0000256" key="7">
    <source>
        <dbReference type="ARBA" id="ARBA00022842"/>
    </source>
</evidence>
<evidence type="ECO:0000256" key="8">
    <source>
        <dbReference type="ARBA" id="ARBA00022985"/>
    </source>
</evidence>